<evidence type="ECO:0000313" key="3">
    <source>
        <dbReference type="Proteomes" id="UP000054729"/>
    </source>
</evidence>
<keyword evidence="3" id="KW-1185">Reference proteome</keyword>
<dbReference type="Proteomes" id="UP000054729">
    <property type="component" value="Unassembled WGS sequence"/>
</dbReference>
<dbReference type="PATRIC" id="fig|66969.6.peg.3221"/>
<gene>
    <name evidence="2" type="ORF">Lwal_2964</name>
</gene>
<name>A0A0W1A0Q9_9GAMM</name>
<evidence type="ECO:0000313" key="2">
    <source>
        <dbReference type="EMBL" id="KTD74923.1"/>
    </source>
</evidence>
<dbReference type="Pfam" id="PF02120">
    <property type="entry name" value="Flg_hook"/>
    <property type="match status" value="1"/>
</dbReference>
<dbReference type="Gene3D" id="3.30.750.140">
    <property type="match status" value="1"/>
</dbReference>
<reference evidence="2 3" key="1">
    <citation type="submission" date="2015-11" db="EMBL/GenBank/DDBJ databases">
        <title>Genomic analysis of 38 Legionella species identifies large and diverse effector repertoires.</title>
        <authorList>
            <person name="Burstein D."/>
            <person name="Amaro F."/>
            <person name="Zusman T."/>
            <person name="Lifshitz Z."/>
            <person name="Cohen O."/>
            <person name="Gilbert J.A."/>
            <person name="Pupko T."/>
            <person name="Shuman H.A."/>
            <person name="Segal G."/>
        </authorList>
    </citation>
    <scope>NUCLEOTIDE SEQUENCE [LARGE SCALE GENOMIC DNA]</scope>
    <source>
        <strain evidence="2 3">ATCC 51914</strain>
    </source>
</reference>
<keyword evidence="2" id="KW-0969">Cilium</keyword>
<comment type="caution">
    <text evidence="2">The sequence shown here is derived from an EMBL/GenBank/DDBJ whole genome shotgun (WGS) entry which is preliminary data.</text>
</comment>
<proteinExistence type="predicted"/>
<dbReference type="AlphaFoldDB" id="A0A0W1A0Q9"/>
<keyword evidence="2" id="KW-0282">Flagellum</keyword>
<organism evidence="2 3">
    <name type="scientific">Legionella waltersii</name>
    <dbReference type="NCBI Taxonomy" id="66969"/>
    <lineage>
        <taxon>Bacteria</taxon>
        <taxon>Pseudomonadati</taxon>
        <taxon>Pseudomonadota</taxon>
        <taxon>Gammaproteobacteria</taxon>
        <taxon>Legionellales</taxon>
        <taxon>Legionellaceae</taxon>
        <taxon>Legionella</taxon>
    </lineage>
</organism>
<dbReference type="EMBL" id="LNZB01000060">
    <property type="protein sequence ID" value="KTD74923.1"/>
    <property type="molecule type" value="Genomic_DNA"/>
</dbReference>
<protein>
    <submittedName>
        <fullName evidence="2">Flagellar hook-length control protein FliK</fullName>
    </submittedName>
</protein>
<keyword evidence="2" id="KW-0966">Cell projection</keyword>
<dbReference type="InterPro" id="IPR021136">
    <property type="entry name" value="Flagellar_hook_control-like_C"/>
</dbReference>
<evidence type="ECO:0000259" key="1">
    <source>
        <dbReference type="Pfam" id="PF02120"/>
    </source>
</evidence>
<accession>A0A0W1A0Q9</accession>
<sequence>MAVEMGRLDNVKLTPGQEIKLIKPATELYVGQILKTVVIASLSQDQVLININGQHLNARTPHHFSPGELLEVKVIANQEETVLQVQKPLAPSSVLQNALVEYLPKQAPPNNLLQALAQIANNNNLPGPVNQSIHAILANVTTLSQLPTQLVQAIQQSGVFLESHLLETQKMQSPRYLRGDLKGLYFKLLSQLQVDGHETKQSINPDHLESRFINNEPLPLPGAIPQPIQNQSIISLLELSSEKIQHILREETSHVLARVNANQINHLKQDQQDAYVMMLDIPLQTEDRIDVIPLMIKQHKAEPMQISKWSISFAVNLPTLGKMQATVSIYAKDIDVKINAESPATMHIMNQFNDELKQVLLEAGLYLRNWSLQVGLEENHIDTSNLHLLDIKI</sequence>
<dbReference type="STRING" id="66969.Lwal_2964"/>
<dbReference type="InterPro" id="IPR038610">
    <property type="entry name" value="FliK-like_C_sf"/>
</dbReference>
<feature type="domain" description="Flagellar hook-length control protein-like C-terminal" evidence="1">
    <location>
        <begin position="303"/>
        <end position="376"/>
    </location>
</feature>
<dbReference type="OrthoDB" id="5644314at2"/>
<dbReference type="RefSeq" id="WP_058481573.1">
    <property type="nucleotide sequence ID" value="NZ_CAAAIQ010000010.1"/>
</dbReference>